<sequence>MATLLIGSTVKKDTGKEGLFLLRMEHLIGWLQTAQHLLIQQDIILNLHCVIWLKMRSLKTIGSGASDGKSHHELLMQARRVLSISNKSVSEPSRNIVTTYYSVTFLSVI</sequence>
<organism evidence="1 2">
    <name type="scientific">Dendrobium chrysotoxum</name>
    <name type="common">Orchid</name>
    <dbReference type="NCBI Taxonomy" id="161865"/>
    <lineage>
        <taxon>Eukaryota</taxon>
        <taxon>Viridiplantae</taxon>
        <taxon>Streptophyta</taxon>
        <taxon>Embryophyta</taxon>
        <taxon>Tracheophyta</taxon>
        <taxon>Spermatophyta</taxon>
        <taxon>Magnoliopsida</taxon>
        <taxon>Liliopsida</taxon>
        <taxon>Asparagales</taxon>
        <taxon>Orchidaceae</taxon>
        <taxon>Epidendroideae</taxon>
        <taxon>Malaxideae</taxon>
        <taxon>Dendrobiinae</taxon>
        <taxon>Dendrobium</taxon>
    </lineage>
</organism>
<proteinExistence type="predicted"/>
<comment type="caution">
    <text evidence="1">The sequence shown here is derived from an EMBL/GenBank/DDBJ whole genome shotgun (WGS) entry which is preliminary data.</text>
</comment>
<dbReference type="Proteomes" id="UP000775213">
    <property type="component" value="Unassembled WGS sequence"/>
</dbReference>
<name>A0AAV7HDH4_DENCH</name>
<gene>
    <name evidence="1" type="ORF">IEQ34_006298</name>
</gene>
<dbReference type="AlphaFoldDB" id="A0AAV7HDH4"/>
<evidence type="ECO:0000313" key="1">
    <source>
        <dbReference type="EMBL" id="KAH0466195.1"/>
    </source>
</evidence>
<evidence type="ECO:0000313" key="2">
    <source>
        <dbReference type="Proteomes" id="UP000775213"/>
    </source>
</evidence>
<keyword evidence="2" id="KW-1185">Reference proteome</keyword>
<accession>A0AAV7HDH4</accession>
<dbReference type="EMBL" id="JAGFBR010000006">
    <property type="protein sequence ID" value="KAH0466195.1"/>
    <property type="molecule type" value="Genomic_DNA"/>
</dbReference>
<reference evidence="1 2" key="1">
    <citation type="journal article" date="2021" name="Hortic Res">
        <title>Chromosome-scale assembly of the Dendrobium chrysotoxum genome enhances the understanding of orchid evolution.</title>
        <authorList>
            <person name="Zhang Y."/>
            <person name="Zhang G.Q."/>
            <person name="Zhang D."/>
            <person name="Liu X.D."/>
            <person name="Xu X.Y."/>
            <person name="Sun W.H."/>
            <person name="Yu X."/>
            <person name="Zhu X."/>
            <person name="Wang Z.W."/>
            <person name="Zhao X."/>
            <person name="Zhong W.Y."/>
            <person name="Chen H."/>
            <person name="Yin W.L."/>
            <person name="Huang T."/>
            <person name="Niu S.C."/>
            <person name="Liu Z.J."/>
        </authorList>
    </citation>
    <scope>NUCLEOTIDE SEQUENCE [LARGE SCALE GENOMIC DNA]</scope>
    <source>
        <strain evidence="1">Lindl</strain>
    </source>
</reference>
<protein>
    <submittedName>
        <fullName evidence="1">Uncharacterized protein</fullName>
    </submittedName>
</protein>